<reference evidence="4" key="1">
    <citation type="journal article" date="2019" name="Int. J. Syst. Evol. Microbiol.">
        <title>The Global Catalogue of Microorganisms (GCM) 10K type strain sequencing project: providing services to taxonomists for standard genome sequencing and annotation.</title>
        <authorList>
            <consortium name="The Broad Institute Genomics Platform"/>
            <consortium name="The Broad Institute Genome Sequencing Center for Infectious Disease"/>
            <person name="Wu L."/>
            <person name="Ma J."/>
        </authorList>
    </citation>
    <scope>NUCLEOTIDE SEQUENCE [LARGE SCALE GENOMIC DNA]</scope>
    <source>
        <strain evidence="4">CGMCC 4.7275</strain>
    </source>
</reference>
<evidence type="ECO:0000313" key="3">
    <source>
        <dbReference type="EMBL" id="GGJ98783.1"/>
    </source>
</evidence>
<feature type="compositionally biased region" description="Acidic residues" evidence="1">
    <location>
        <begin position="235"/>
        <end position="244"/>
    </location>
</feature>
<proteinExistence type="predicted"/>
<dbReference type="RefSeq" id="WP_189108202.1">
    <property type="nucleotide sequence ID" value="NZ_BMMV01000009.1"/>
</dbReference>
<feature type="region of interest" description="Disordered" evidence="1">
    <location>
        <begin position="125"/>
        <end position="244"/>
    </location>
</feature>
<feature type="transmembrane region" description="Helical" evidence="2">
    <location>
        <begin position="87"/>
        <end position="108"/>
    </location>
</feature>
<keyword evidence="2" id="KW-1133">Transmembrane helix</keyword>
<feature type="compositionally biased region" description="Low complexity" evidence="1">
    <location>
        <begin position="182"/>
        <end position="234"/>
    </location>
</feature>
<feature type="region of interest" description="Disordered" evidence="1">
    <location>
        <begin position="42"/>
        <end position="80"/>
    </location>
</feature>
<name>A0ABQ2E702_9ACTN</name>
<comment type="caution">
    <text evidence="3">The sequence shown here is derived from an EMBL/GenBank/DDBJ whole genome shotgun (WGS) entry which is preliminary data.</text>
</comment>
<protein>
    <recommendedName>
        <fullName evidence="5">Zinc ribbon domain-containing protein</fullName>
    </recommendedName>
</protein>
<feature type="compositionally biased region" description="Low complexity" evidence="1">
    <location>
        <begin position="148"/>
        <end position="172"/>
    </location>
</feature>
<dbReference type="EMBL" id="BMMV01000009">
    <property type="protein sequence ID" value="GGJ98783.1"/>
    <property type="molecule type" value="Genomic_DNA"/>
</dbReference>
<keyword evidence="4" id="KW-1185">Reference proteome</keyword>
<feature type="compositionally biased region" description="Basic residues" evidence="1">
    <location>
        <begin position="55"/>
        <end position="68"/>
    </location>
</feature>
<sequence length="251" mass="25856">MDYCHHCRRHLNGALACAGCGTPAEELRLHDPAPHEAEVVLAAPDHSDESVVGSRRQRGSRKRKVSRRERRELRAERGAHRRKGRTVLLVVMGLVLAVGALSLAELALESSGDNGDATSVEEDRAIDLDGGRPPSGSPKPEDPGPVEGTPSTSSGSASPGDGDGSPDPSASGTGTGAPDGESPSATDSPDPSDTPDSPGDPGDPTGSTDPTDGSSTPGDPDQPSTPRPSTSTSPPEEDDDDDDCVLWFICV</sequence>
<feature type="compositionally biased region" description="Basic and acidic residues" evidence="1">
    <location>
        <begin position="69"/>
        <end position="78"/>
    </location>
</feature>
<dbReference type="Proteomes" id="UP000660265">
    <property type="component" value="Unassembled WGS sequence"/>
</dbReference>
<accession>A0ABQ2E702</accession>
<evidence type="ECO:0000256" key="1">
    <source>
        <dbReference type="SAM" id="MobiDB-lite"/>
    </source>
</evidence>
<evidence type="ECO:0000313" key="4">
    <source>
        <dbReference type="Proteomes" id="UP000660265"/>
    </source>
</evidence>
<evidence type="ECO:0000256" key="2">
    <source>
        <dbReference type="SAM" id="Phobius"/>
    </source>
</evidence>
<gene>
    <name evidence="3" type="ORF">GCM10011583_32870</name>
</gene>
<keyword evidence="2" id="KW-0812">Transmembrane</keyword>
<organism evidence="3 4">
    <name type="scientific">Streptomyces camponoticapitis</name>
    <dbReference type="NCBI Taxonomy" id="1616125"/>
    <lineage>
        <taxon>Bacteria</taxon>
        <taxon>Bacillati</taxon>
        <taxon>Actinomycetota</taxon>
        <taxon>Actinomycetes</taxon>
        <taxon>Kitasatosporales</taxon>
        <taxon>Streptomycetaceae</taxon>
        <taxon>Streptomyces</taxon>
    </lineage>
</organism>
<evidence type="ECO:0008006" key="5">
    <source>
        <dbReference type="Google" id="ProtNLM"/>
    </source>
</evidence>
<keyword evidence="2" id="KW-0472">Membrane</keyword>